<keyword evidence="2" id="KW-0012">Acyltransferase</keyword>
<feature type="compositionally biased region" description="Basic residues" evidence="1">
    <location>
        <begin position="210"/>
        <end position="219"/>
    </location>
</feature>
<dbReference type="GO" id="GO:0003841">
    <property type="term" value="F:1-acylglycerol-3-phosphate O-acyltransferase activity"/>
    <property type="evidence" value="ECO:0007669"/>
    <property type="project" value="UniProtKB-EC"/>
</dbReference>
<feature type="compositionally biased region" description="Basic residues" evidence="1">
    <location>
        <begin position="112"/>
        <end position="123"/>
    </location>
</feature>
<feature type="region of interest" description="Disordered" evidence="1">
    <location>
        <begin position="206"/>
        <end position="246"/>
    </location>
</feature>
<feature type="compositionally biased region" description="Basic and acidic residues" evidence="1">
    <location>
        <begin position="79"/>
        <end position="104"/>
    </location>
</feature>
<name>A0A6J4P1F1_9ACTN</name>
<protein>
    <submittedName>
        <fullName evidence="2">Acyl-CoA:1-acyl-sn-glycerol-3-phosphate acyltransferase</fullName>
        <ecNumber evidence="2">2.3.1.51</ecNumber>
    </submittedName>
</protein>
<feature type="compositionally biased region" description="Basic and acidic residues" evidence="1">
    <location>
        <begin position="163"/>
        <end position="173"/>
    </location>
</feature>
<feature type="non-terminal residue" evidence="2">
    <location>
        <position position="246"/>
    </location>
</feature>
<feature type="non-terminal residue" evidence="2">
    <location>
        <position position="1"/>
    </location>
</feature>
<dbReference type="AlphaFoldDB" id="A0A6J4P1F1"/>
<sequence>AVLVPEVDRPGPRPAPHLPSAGLRRGARPGGGLGDPGEQPPVVHRLDVHAAHADPPGHLRGQGGVLHHARPEGLVPEEVLLRRRPGADRPRWRERCGGRAEVRQGHPGPGRAVRHLPRGHPLPRRQALPRQDRRRPARARDRRPGGPRGRRRHRRGGAPGQEVRLRHPADRPLRPPARLLALRGDGERPLHPALDHRRDHVRDHAALRPGVRRHVRQRRQGAVEEARRRGQAARARGGGRGEEGVL</sequence>
<evidence type="ECO:0000256" key="1">
    <source>
        <dbReference type="SAM" id="MobiDB-lite"/>
    </source>
</evidence>
<feature type="compositionally biased region" description="Basic and acidic residues" evidence="1">
    <location>
        <begin position="1"/>
        <end position="11"/>
    </location>
</feature>
<feature type="compositionally biased region" description="Basic and acidic residues" evidence="1">
    <location>
        <begin position="44"/>
        <end position="57"/>
    </location>
</feature>
<feature type="region of interest" description="Disordered" evidence="1">
    <location>
        <begin position="1"/>
        <end position="175"/>
    </location>
</feature>
<reference evidence="2" key="1">
    <citation type="submission" date="2020-02" db="EMBL/GenBank/DDBJ databases">
        <authorList>
            <person name="Meier V. D."/>
        </authorList>
    </citation>
    <scope>NUCLEOTIDE SEQUENCE</scope>
    <source>
        <strain evidence="2">AVDCRST_MAG06</strain>
    </source>
</reference>
<dbReference type="EC" id="2.3.1.51" evidence="2"/>
<accession>A0A6J4P1F1</accession>
<gene>
    <name evidence="2" type="ORF">AVDCRST_MAG06-2356</name>
</gene>
<dbReference type="EMBL" id="CADCUP010000156">
    <property type="protein sequence ID" value="CAA9403505.1"/>
    <property type="molecule type" value="Genomic_DNA"/>
</dbReference>
<proteinExistence type="predicted"/>
<keyword evidence="2" id="KW-0808">Transferase</keyword>
<evidence type="ECO:0000313" key="2">
    <source>
        <dbReference type="EMBL" id="CAA9403505.1"/>
    </source>
</evidence>
<organism evidence="2">
    <name type="scientific">uncultured Nocardioides sp</name>
    <dbReference type="NCBI Taxonomy" id="198441"/>
    <lineage>
        <taxon>Bacteria</taxon>
        <taxon>Bacillati</taxon>
        <taxon>Actinomycetota</taxon>
        <taxon>Actinomycetes</taxon>
        <taxon>Propionibacteriales</taxon>
        <taxon>Nocardioidaceae</taxon>
        <taxon>Nocardioides</taxon>
        <taxon>environmental samples</taxon>
    </lineage>
</organism>